<dbReference type="InterPro" id="IPR008331">
    <property type="entry name" value="Ferritin_DPS_dom"/>
</dbReference>
<comment type="caution">
    <text evidence="7">The sequence shown here is derived from an EMBL/GenBank/DDBJ whole genome shotgun (WGS) entry which is preliminary data.</text>
</comment>
<dbReference type="SUPFAM" id="SSF47240">
    <property type="entry name" value="Ferritin-like"/>
    <property type="match status" value="1"/>
</dbReference>
<keyword evidence="5" id="KW-0812">Transmembrane</keyword>
<feature type="domain" description="Ferritin-like diiron" evidence="6">
    <location>
        <begin position="1"/>
        <end position="145"/>
    </location>
</feature>
<dbReference type="InterPro" id="IPR041719">
    <property type="entry name" value="Ferritin_prok"/>
</dbReference>
<dbReference type="GO" id="GO:0042802">
    <property type="term" value="F:identical protein binding"/>
    <property type="evidence" value="ECO:0007669"/>
    <property type="project" value="UniProtKB-ARBA"/>
</dbReference>
<dbReference type="GO" id="GO:0006826">
    <property type="term" value="P:iron ion transport"/>
    <property type="evidence" value="ECO:0007669"/>
    <property type="project" value="InterPro"/>
</dbReference>
<protein>
    <recommendedName>
        <fullName evidence="6">Ferritin-like diiron domain-containing protein</fullName>
    </recommendedName>
</protein>
<dbReference type="GO" id="GO:0008198">
    <property type="term" value="F:ferrous iron binding"/>
    <property type="evidence" value="ECO:0007669"/>
    <property type="project" value="TreeGrafter"/>
</dbReference>
<dbReference type="Gene3D" id="1.20.1260.10">
    <property type="match status" value="1"/>
</dbReference>
<evidence type="ECO:0000256" key="2">
    <source>
        <dbReference type="ARBA" id="ARBA00022723"/>
    </source>
</evidence>
<dbReference type="PANTHER" id="PTHR11431">
    <property type="entry name" value="FERRITIN"/>
    <property type="match status" value="1"/>
</dbReference>
<dbReference type="PANTHER" id="PTHR11431:SF127">
    <property type="entry name" value="BACTERIAL NON-HEME FERRITIN"/>
    <property type="match status" value="1"/>
</dbReference>
<organism evidence="7">
    <name type="scientific">marine sediment metagenome</name>
    <dbReference type="NCBI Taxonomy" id="412755"/>
    <lineage>
        <taxon>unclassified sequences</taxon>
        <taxon>metagenomes</taxon>
        <taxon>ecological metagenomes</taxon>
    </lineage>
</organism>
<feature type="transmembrane region" description="Helical" evidence="5">
    <location>
        <begin position="21"/>
        <end position="43"/>
    </location>
</feature>
<dbReference type="EMBL" id="BART01007412">
    <property type="protein sequence ID" value="GAG57503.1"/>
    <property type="molecule type" value="Genomic_DNA"/>
</dbReference>
<dbReference type="AlphaFoldDB" id="X0ZAS2"/>
<evidence type="ECO:0000256" key="5">
    <source>
        <dbReference type="SAM" id="Phobius"/>
    </source>
</evidence>
<keyword evidence="3" id="KW-0560">Oxidoreductase</keyword>
<keyword evidence="1" id="KW-0409">Iron storage</keyword>
<dbReference type="CDD" id="cd01055">
    <property type="entry name" value="Nonheme_Ferritin"/>
    <property type="match status" value="1"/>
</dbReference>
<evidence type="ECO:0000259" key="6">
    <source>
        <dbReference type="PROSITE" id="PS50905"/>
    </source>
</evidence>
<evidence type="ECO:0000313" key="7">
    <source>
        <dbReference type="EMBL" id="GAG57503.1"/>
    </source>
</evidence>
<evidence type="ECO:0000256" key="3">
    <source>
        <dbReference type="ARBA" id="ARBA00023002"/>
    </source>
</evidence>
<accession>X0ZAS2</accession>
<dbReference type="InterPro" id="IPR012347">
    <property type="entry name" value="Ferritin-like"/>
</dbReference>
<dbReference type="InterPro" id="IPR001519">
    <property type="entry name" value="Ferritin"/>
</dbReference>
<evidence type="ECO:0000256" key="1">
    <source>
        <dbReference type="ARBA" id="ARBA00022434"/>
    </source>
</evidence>
<dbReference type="GO" id="GO:0006879">
    <property type="term" value="P:intracellular iron ion homeostasis"/>
    <property type="evidence" value="ECO:0007669"/>
    <property type="project" value="UniProtKB-KW"/>
</dbReference>
<name>X0ZAS2_9ZZZZ</name>
<dbReference type="InterPro" id="IPR009078">
    <property type="entry name" value="Ferritin-like_SF"/>
</dbReference>
<keyword evidence="2" id="KW-0479">Metal-binding</keyword>
<gene>
    <name evidence="7" type="ORF">S01H4_16867</name>
</gene>
<dbReference type="GO" id="GO:0004322">
    <property type="term" value="F:ferroxidase activity"/>
    <property type="evidence" value="ECO:0007669"/>
    <property type="project" value="TreeGrafter"/>
</dbReference>
<dbReference type="FunFam" id="1.20.1260.10:FF:000001">
    <property type="entry name" value="Non-heme ferritin"/>
    <property type="match status" value="1"/>
</dbReference>
<keyword evidence="5" id="KW-1133">Transmembrane helix</keyword>
<reference evidence="7" key="1">
    <citation type="journal article" date="2014" name="Front. Microbiol.">
        <title>High frequency of phylogenetically diverse reductive dehalogenase-homologous genes in deep subseafloor sedimentary metagenomes.</title>
        <authorList>
            <person name="Kawai M."/>
            <person name="Futagami T."/>
            <person name="Toyoda A."/>
            <person name="Takaki Y."/>
            <person name="Nishi S."/>
            <person name="Hori S."/>
            <person name="Arai W."/>
            <person name="Tsubouchi T."/>
            <person name="Morono Y."/>
            <person name="Uchiyama I."/>
            <person name="Ito T."/>
            <person name="Fujiyama A."/>
            <person name="Inagaki F."/>
            <person name="Takami H."/>
        </authorList>
    </citation>
    <scope>NUCLEOTIDE SEQUENCE</scope>
    <source>
        <strain evidence="7">Expedition CK06-06</strain>
    </source>
</reference>
<dbReference type="Pfam" id="PF00210">
    <property type="entry name" value="Ferritin"/>
    <property type="match status" value="1"/>
</dbReference>
<dbReference type="PROSITE" id="PS50905">
    <property type="entry name" value="FERRITIN_LIKE"/>
    <property type="match status" value="1"/>
</dbReference>
<proteinExistence type="predicted"/>
<dbReference type="InterPro" id="IPR009040">
    <property type="entry name" value="Ferritin-like_diiron"/>
</dbReference>
<keyword evidence="5" id="KW-0472">Membrane</keyword>
<keyword evidence="4" id="KW-0408">Iron</keyword>
<dbReference type="GO" id="GO:0008199">
    <property type="term" value="F:ferric iron binding"/>
    <property type="evidence" value="ECO:0007669"/>
    <property type="project" value="InterPro"/>
</dbReference>
<dbReference type="GO" id="GO:0005829">
    <property type="term" value="C:cytosol"/>
    <property type="evidence" value="ECO:0007669"/>
    <property type="project" value="TreeGrafter"/>
</dbReference>
<evidence type="ECO:0000256" key="4">
    <source>
        <dbReference type="ARBA" id="ARBA00023004"/>
    </source>
</evidence>
<sequence>MFSRKVQDAMNDQIQRELESAYIYLAMAAYFDSVNLPGFAHWMKVQFQEEQAHAFKFYDFVNDRGGQVLLQAIGQPPVKFQSPLAAFEKALAHEEKITGHINDLYALATEEKDIASQGLLQWFVEEQVEEEKNAGDIVDMLKKIGDSYHALIMLDRELGQRQPPVEAGDEQA</sequence>